<dbReference type="Pfam" id="PF00168">
    <property type="entry name" value="C2"/>
    <property type="match status" value="1"/>
</dbReference>
<dbReference type="InterPro" id="IPR035892">
    <property type="entry name" value="C2_domain_sf"/>
</dbReference>
<evidence type="ECO:0000259" key="1">
    <source>
        <dbReference type="PROSITE" id="PS50004"/>
    </source>
</evidence>
<feature type="domain" description="C2" evidence="1">
    <location>
        <begin position="1"/>
        <end position="131"/>
    </location>
</feature>
<sequence>MPTITSSLDCHLHLLQGRNLSVQDLTSSDPFVRVYLGSNNQADNDDYLFQSRSKSQTVNPKFNEKFRITITDPDLVARILQSNDGAGGSFLLRIYDEDGMHGEDSMGYVQVPIIVDSNNNEESTTTTCEWYAVQDGQGELQVKLQVTVV</sequence>
<gene>
    <name evidence="2" type="ORF">ACOF00016_LOCUS7768</name>
</gene>
<protein>
    <recommendedName>
        <fullName evidence="1">C2 domain-containing protein</fullName>
    </recommendedName>
</protein>
<dbReference type="SUPFAM" id="SSF49562">
    <property type="entry name" value="C2 domain (Calcium/lipid-binding domain, CaLB)"/>
    <property type="match status" value="1"/>
</dbReference>
<reference evidence="2" key="1">
    <citation type="submission" date="2021-01" db="EMBL/GenBank/DDBJ databases">
        <authorList>
            <person name="Corre E."/>
            <person name="Pelletier E."/>
            <person name="Niang G."/>
            <person name="Scheremetjew M."/>
            <person name="Finn R."/>
            <person name="Kale V."/>
            <person name="Holt S."/>
            <person name="Cochrane G."/>
            <person name="Meng A."/>
            <person name="Brown T."/>
            <person name="Cohen L."/>
        </authorList>
    </citation>
    <scope>NUCLEOTIDE SEQUENCE</scope>
    <source>
        <strain evidence="2">CCMP127</strain>
    </source>
</reference>
<dbReference type="EMBL" id="HBIM01009183">
    <property type="protein sequence ID" value="CAE0410241.1"/>
    <property type="molecule type" value="Transcribed_RNA"/>
</dbReference>
<dbReference type="CDD" id="cd00030">
    <property type="entry name" value="C2"/>
    <property type="match status" value="1"/>
</dbReference>
<accession>A0A7S3P819</accession>
<name>A0A7S3P819_9STRA</name>
<dbReference type="AlphaFoldDB" id="A0A7S3P819"/>
<dbReference type="InterPro" id="IPR000008">
    <property type="entry name" value="C2_dom"/>
</dbReference>
<organism evidence="2">
    <name type="scientific">Amphora coffeiformis</name>
    <dbReference type="NCBI Taxonomy" id="265554"/>
    <lineage>
        <taxon>Eukaryota</taxon>
        <taxon>Sar</taxon>
        <taxon>Stramenopiles</taxon>
        <taxon>Ochrophyta</taxon>
        <taxon>Bacillariophyta</taxon>
        <taxon>Bacillariophyceae</taxon>
        <taxon>Bacillariophycidae</taxon>
        <taxon>Thalassiophysales</taxon>
        <taxon>Catenulaceae</taxon>
        <taxon>Amphora</taxon>
    </lineage>
</organism>
<dbReference type="PROSITE" id="PS50004">
    <property type="entry name" value="C2"/>
    <property type="match status" value="1"/>
</dbReference>
<evidence type="ECO:0000313" key="2">
    <source>
        <dbReference type="EMBL" id="CAE0410241.1"/>
    </source>
</evidence>
<dbReference type="Gene3D" id="2.60.40.150">
    <property type="entry name" value="C2 domain"/>
    <property type="match status" value="1"/>
</dbReference>
<dbReference type="SMART" id="SM00239">
    <property type="entry name" value="C2"/>
    <property type="match status" value="1"/>
</dbReference>
<proteinExistence type="predicted"/>